<proteinExistence type="predicted"/>
<feature type="chain" id="PRO_5017333844" description="Gliding motility-associated C-terminal domain-containing protein" evidence="1">
    <location>
        <begin position="24"/>
        <end position="3797"/>
    </location>
</feature>
<evidence type="ECO:0008006" key="4">
    <source>
        <dbReference type="Google" id="ProtNLM"/>
    </source>
</evidence>
<gene>
    <name evidence="2" type="ORF">CKY20_09005</name>
</gene>
<protein>
    <recommendedName>
        <fullName evidence="4">Gliding motility-associated C-terminal domain-containing protein</fullName>
    </recommendedName>
</protein>
<evidence type="ECO:0000313" key="3">
    <source>
        <dbReference type="Proteomes" id="UP000265497"/>
    </source>
</evidence>
<dbReference type="NCBIfam" id="NF012211">
    <property type="entry name" value="tand_rpt_95"/>
    <property type="match status" value="3"/>
</dbReference>
<evidence type="ECO:0000256" key="1">
    <source>
        <dbReference type="SAM" id="SignalP"/>
    </source>
</evidence>
<dbReference type="Pfam" id="PF13585">
    <property type="entry name" value="CHU_C"/>
    <property type="match status" value="1"/>
</dbReference>
<dbReference type="Gene3D" id="2.60.40.3440">
    <property type="match status" value="2"/>
</dbReference>
<comment type="caution">
    <text evidence="2">The sequence shown here is derived from an EMBL/GenBank/DDBJ whole genome shotgun (WGS) entry which is preliminary data.</text>
</comment>
<dbReference type="EMBL" id="NSDI01000008">
    <property type="protein sequence ID" value="RIY35980.1"/>
    <property type="molecule type" value="Genomic_DNA"/>
</dbReference>
<feature type="signal peptide" evidence="1">
    <location>
        <begin position="1"/>
        <end position="23"/>
    </location>
</feature>
<dbReference type="Gene3D" id="2.60.40.2810">
    <property type="match status" value="1"/>
</dbReference>
<evidence type="ECO:0000313" key="2">
    <source>
        <dbReference type="EMBL" id="RIY35980.1"/>
    </source>
</evidence>
<dbReference type="RefSeq" id="WP_119652907.1">
    <property type="nucleotide sequence ID" value="NZ_NSDI01000008.1"/>
</dbReference>
<organism evidence="2 3">
    <name type="scientific">Capnocytophaga canis</name>
    <dbReference type="NCBI Taxonomy" id="1848903"/>
    <lineage>
        <taxon>Bacteria</taxon>
        <taxon>Pseudomonadati</taxon>
        <taxon>Bacteroidota</taxon>
        <taxon>Flavobacteriia</taxon>
        <taxon>Flavobacteriales</taxon>
        <taxon>Flavobacteriaceae</taxon>
        <taxon>Capnocytophaga</taxon>
    </lineage>
</organism>
<sequence>MQKKCLLLVVLLFSFLGIQQVTGQIDIKNPVNEFADGYQIVEKNFEGGKATVEIDFTNAGDASIELTLPPGVTVKNGQITDEGAGSITSVNATSSVVTFQVTGVTANSKVKFSYIRVLSPTSHHNHINGTQMKDVIKVTQGGATAQKDTPTYGYQYPQLSVPTGTDLQPNLNPLTGVNATTFKLRAGGNGIVKDVYFSVEYPVGTSYHKISHNGTQLTPLTASTAQKKLFKITVPAGLSNGQELLINEEYTITERCIIGDKEITYMVNWGTDTAQFQPNGTGNTSKRTIQKTTGTANINFVNDNNLTYFTRDKGYCAAIGEKIGTIRAAYRNDGVGSGADADKIVIRLAKLGRNSQKATFKPANVRIINPATQVATPLPASALIPTTHTSPALTGADRVFDVNLSALNSDPDGPGGLEDLNSDGKYDDLGAGQTLHIEFDLMKNAEFPKTDCAGEDFFTANFHLEYNSFVYYTERCGVRYDQTTPNTIQTVKNSRRFHILYKRSYLTDTAYFPPVLYLGDDYSDAQISFGEYVSFIQTHKAGTPTYGVRYKIEAIIPDGIELGDVKFYNAQAYPAGAAIAPQELTISPDRKKITAIHHTLGHLRLKVKAKCPATSSQQITYRFSVIDDYNTPQQCELKLRCFTKTVQIVCDDDCSNNGPVLREVTARRTENSLGWTDETMTTRLTYANPLTEAQEQSSRRALYLDEIELRAKGEQKRGQANNLYYKLKLTQGVFVAPVSLQFTFTSGVRSGTSVTIPISDVQTSTTLIGTETPDSPAKREILWNFTNALNLNTQPLNQGDKFEVYAIFKVDKNLVKLPSPHTLEFAKDLRMTEQTYFFMYEGAEEKYCGTTRSPEMFVANTYGWDQTNPYNVNSCSSTNIGSNMMFLSRRFNSSGKYYIGEHRPGRLIKEFTFTLPKTYKVTAVDYRRSVVNSVGTVEEKTITIPIADVQTSVEGDNIQYRYENPIEGGKYKLLPGMISVHNGYGDYIRVWVQATCGSGIVAEQANIKGQFYDYYYHYGLASNGGSPGGAPLVPMNNKDNEPDPEGHTYPIVFNNRPAITLTPLTNVSVKMTDQVRTLGLTLKSTGGSAAPYTWISIPDVSGVEVVGLLDGTTTLTHIATISGQKMYHLEATGLAVGASKTYNLKVRLINCASATMTVYAGWNCAEFSQGYEHAGTCSGLPNTFVTYSLENENSLVQLKRKATPNSTETGEQAVGKLRMCGDNWYEYEINSGGLGAVVLPRLAISTQDGIDIAEVQYFYPYDSTITNTVVGTNEVVDGENARVYNLTPYLYGTETHPGENDRQIRVRINVRPNCDFNVGSSFWVHVLGQNPCGGALQGNRDNAITASIDGVAAMTYRMDNTLIYKNGNANNCVTGASAIYEGRHQAVTQSGSGSIGTGGYVVLRIPSGYEIVPGSYNQVEANPSTLSTSLAATSTPTASGATEYRIAIPNMAHGNWFKYQVGVRQKAGTPATDCGIERQIEYYTVDQATNIACPADGTTCPVLTTLTSATKQVKVESQRASLQIENVSVTAAAQGGKERVTFKFDVKNTSGINYTGDLVVSFYEDTVFDSMVGTGDNKVGTITFTGTTINAGASVNLTGSLDIPQQNVCRLRAIIEGSSNSCLCDMSDIQLAVPNPITGLVTDLTVCETGSAVFAYNAAAPIYTSYKWTSSTAGNMNYLSNADIQAPTFKYTGTPLTAVTTFTYSLTVTRSNGCTASQEVVVTVNPAPAPTSISGAFCGSPTVLNLKNSVNPTNPSVVRVYLASSPLADTDNLINGNTYEVSVIQGTCESRRASVSVVISAIPTPMVTVVNATCLVAGSATIANYEATYTYTFSDAAVTHTGATITGFALGTTYTMTVSNGTCSATTTFVVNNTCTIDAVDDPVTATSTTTPVVAGNVLGNDTITSGTVSTSNVDIFIVTPATGAVVPSVQTGTGDIIVPPSTPAGTYTIVYKICSKVVTDTCDTATVTVVVPPFIDANDDVYTVTSTTGGLVSNVLSNDTANGSPATVGTVSITSVTPSPLPNAPILDAATGNVTVSSTTPSGTYTITYEICPLGVASADVSCDTATVTVVVPPFIEANDDVYTVTSTTGGLVSNVLSNDTANGSPATVGTVSITSVTPSPLPNAPILDAATGNVTVSSTTPSGTYTITYEICPLGVASADASCDTATVTVVVPSFIEANDDVYTVTSTTGGLVSNVLSNDTANGNPATVGTVSITSVTPSPLPNAPILDAATGNVTVSSTTPSGTYTITYEICPLGVASADASCDTATVTVVVPSFIEANDDVYTVTSTTGGLVSNVLSNDTANGSPATVGTVSITSVTPSPLPNAPILDAATGNVTVSSTTPSGTYTITYEICPLGVASADASCDTATVTVIVTAVTTPTVITATDDPVTVTTTQSGTVVNVLDNDRLGTNTPTTSDVTITVTSTPTGSVVPNLDPVTGDVMVPSGTPTGTYTIGYSICTKSGTITCDTATVTVIVTAVTTPTVITATDDPVTVTTTQSGTVVNVLDNDRLGTKTPTTSDVTITVTSTPTGTIVPNLDPSTGDVTVPSGTPTGTYVIGYEICTKSATITCDTATVTVIVTAVTTPTVITATDDPVTVTTTQSGTVVNVLDNDKIGTKTPTTSDVTITVTSTPTGTIVPNLDPSTGNVMVPSGTPTGTYTIGYSICTKSGTITCDTATVTIVVTAVTTPTVITATDDPVTVTTTQSGTVVNVLDNDKIGTKTPTTSDVTITVTSTPTGTIVPNLDPSTGNVMVPSGTPTGTYTIGYSICTKSGTITCDTATVTIVVTAVTTPTVITATDDPVTVTTTQSGTVVNVLDNDKIGTKTPTTSDVTITVTKTPTGAIVPILDPSTGDVTVPSGTPTGTYVIGYEICTKSGTITCDTATVTVIVTAVTTPTVITATDDPVTVTTTQSGTVVNVLDNDKIGTKTPTTSDVTITVTSTPTGTIVPNLDPVTGNVMVPSGTPTGTYTIGYSICTKSGTITCDTATVTVIVTAVTTPTVITATDDPVTVTTTQSGTVVNVLDNDKIGTNTPTTSDVTITVTKTPTGAIVPILDPSTGDVTVPSGTPSGTYEIGYKICTKVGTVTCSTATVTITVTEVVTPTVLIATDDPVTVTTTQSGTVVNVLDNDKIGTNTPTTSDVTITVTKTPTGTIVPILDPSTGNVTVPSGTPTGTYTIGYSICTKSGTITCATATVVITVTEVVTPTNTTVAKDDINNTYVNTPVSGSVGTNDLDPEGDTQVWTIQTNTVGGHSFVLNADGTYTFTPSTDFVGTVSYTYEVCDNGTPQACATATISIQVLPKGINSLVANDDTAVTKVNTGVLISVLSNDFDPEGDTFSVTTHTNPSHGTVALNADGTFTYTPTTDFVGEDEFTYIICDDNVTSTCTTARVHVSVVSTTTNITVANDDAYNTDVNVAVVGNVLNNDTDPEGDTVTTTVVTTPSNGTLSLSTDGTFTYTPTTNFVGTDSFTYRVCDSGTPQACATATVYISVKQVATPTANTDTFTATTSTNTQTVGNVLDNDKLGAKTPTTSDVTITVTSTPTGAIVPNLDPVTGNVMVPSGTPTGTYTIGYSICTKSGTITCDTATVTIVVTEVTTPTTPVVAKDDVEQTVVDTPVTVKVVSNDEHVPTQGTLTIVTQPKNGTVVINNNGTTNDPSDDEVVYTPNRGYAGVDSFEYEFCDTMGNCSIAKVTITVLNDVIPHNGISVNGDGLNDYFHIQGIERYPNNTVRIYNRWGVKVFETKGYDNVSRVFRAISNGRVTIEAAEKLPQGTYYYIIEYTDNNNKKHTKGSWLYIKK</sequence>
<name>A0A3A1YFW2_9FLAO</name>
<reference evidence="2 3" key="1">
    <citation type="submission" date="2017-08" db="EMBL/GenBank/DDBJ databases">
        <title>Capnocytophaga canis 17-158 assembly.</title>
        <authorList>
            <person name="Gulvik C.A."/>
        </authorList>
    </citation>
    <scope>NUCLEOTIDE SEQUENCE [LARGE SCALE GENOMIC DNA]</scope>
    <source>
        <strain evidence="2 3">17-158</strain>
    </source>
</reference>
<dbReference type="Pfam" id="PF17963">
    <property type="entry name" value="Big_9"/>
    <property type="match status" value="4"/>
</dbReference>
<keyword evidence="1" id="KW-0732">Signal</keyword>
<accession>A0A3A1YFW2</accession>
<dbReference type="Proteomes" id="UP000265497">
    <property type="component" value="Unassembled WGS sequence"/>
</dbReference>